<dbReference type="GO" id="GO:0004177">
    <property type="term" value="F:aminopeptidase activity"/>
    <property type="evidence" value="ECO:0007669"/>
    <property type="project" value="UniProtKB-KW"/>
</dbReference>
<protein>
    <recommendedName>
        <fullName evidence="10">M18 family aminopeptidase</fullName>
        <ecNumber evidence="10">3.4.11.-</ecNumber>
    </recommendedName>
</protein>
<comment type="similarity">
    <text evidence="2 9">Belongs to the peptidase M18 family.</text>
</comment>
<evidence type="ECO:0000256" key="3">
    <source>
        <dbReference type="ARBA" id="ARBA00022438"/>
    </source>
</evidence>
<evidence type="ECO:0000313" key="11">
    <source>
        <dbReference type="EMBL" id="MDB8004168.1"/>
    </source>
</evidence>
<dbReference type="Gene3D" id="2.30.250.10">
    <property type="entry name" value="Aminopeptidase i, Domain 2"/>
    <property type="match status" value="1"/>
</dbReference>
<dbReference type="PRINTS" id="PR00932">
    <property type="entry name" value="AMINO1PTASE"/>
</dbReference>
<dbReference type="Gene3D" id="3.40.630.10">
    <property type="entry name" value="Zn peptidases"/>
    <property type="match status" value="1"/>
</dbReference>
<keyword evidence="7 9" id="KW-0862">Zinc</keyword>
<dbReference type="PANTHER" id="PTHR28570:SF2">
    <property type="entry name" value="M18 FAMILY AMINOPEPTIDASE 1-RELATED"/>
    <property type="match status" value="1"/>
</dbReference>
<keyword evidence="8 9" id="KW-0482">Metalloprotease</keyword>
<organism evidence="11 12">
    <name type="scientific">[Eubacterium] siraeum</name>
    <dbReference type="NCBI Taxonomy" id="39492"/>
    <lineage>
        <taxon>Bacteria</taxon>
        <taxon>Bacillati</taxon>
        <taxon>Bacillota</taxon>
        <taxon>Clostridia</taxon>
        <taxon>Eubacteriales</taxon>
        <taxon>Oscillospiraceae</taxon>
        <taxon>Oscillospiraceae incertae sedis</taxon>
    </lineage>
</organism>
<dbReference type="GO" id="GO:0008270">
    <property type="term" value="F:zinc ion binding"/>
    <property type="evidence" value="ECO:0007669"/>
    <property type="project" value="InterPro"/>
</dbReference>
<evidence type="ECO:0000256" key="10">
    <source>
        <dbReference type="RuleBase" id="RU004387"/>
    </source>
</evidence>
<dbReference type="AlphaFoldDB" id="A0AAW6D4L2"/>
<keyword evidence="4 9" id="KW-0645">Protease</keyword>
<gene>
    <name evidence="11" type="ORF">PNE09_08830</name>
</gene>
<dbReference type="Proteomes" id="UP001210809">
    <property type="component" value="Unassembled WGS sequence"/>
</dbReference>
<dbReference type="InterPro" id="IPR023358">
    <property type="entry name" value="Peptidase_M18_dom2"/>
</dbReference>
<evidence type="ECO:0000256" key="8">
    <source>
        <dbReference type="ARBA" id="ARBA00023049"/>
    </source>
</evidence>
<dbReference type="PANTHER" id="PTHR28570">
    <property type="entry name" value="ASPARTYL AMINOPEPTIDASE"/>
    <property type="match status" value="1"/>
</dbReference>
<dbReference type="Pfam" id="PF02127">
    <property type="entry name" value="Peptidase_M18"/>
    <property type="match status" value="1"/>
</dbReference>
<dbReference type="GO" id="GO:0006508">
    <property type="term" value="P:proteolysis"/>
    <property type="evidence" value="ECO:0007669"/>
    <property type="project" value="UniProtKB-KW"/>
</dbReference>
<comment type="caution">
    <text evidence="11">The sequence shown here is derived from an EMBL/GenBank/DDBJ whole genome shotgun (WGS) entry which is preliminary data.</text>
</comment>
<dbReference type="SUPFAM" id="SSF53187">
    <property type="entry name" value="Zn-dependent exopeptidases"/>
    <property type="match status" value="1"/>
</dbReference>
<keyword evidence="3 9" id="KW-0031">Aminopeptidase</keyword>
<evidence type="ECO:0000256" key="9">
    <source>
        <dbReference type="RuleBase" id="RU004386"/>
    </source>
</evidence>
<evidence type="ECO:0000256" key="7">
    <source>
        <dbReference type="ARBA" id="ARBA00022833"/>
    </source>
</evidence>
<comment type="cofactor">
    <cofactor evidence="1 10">
        <name>Zn(2+)</name>
        <dbReference type="ChEBI" id="CHEBI:29105"/>
    </cofactor>
</comment>
<proteinExistence type="inferred from homology"/>
<evidence type="ECO:0000313" key="12">
    <source>
        <dbReference type="Proteomes" id="UP001210809"/>
    </source>
</evidence>
<accession>A0AAW6D4L2</accession>
<evidence type="ECO:0000256" key="6">
    <source>
        <dbReference type="ARBA" id="ARBA00022801"/>
    </source>
</evidence>
<dbReference type="InterPro" id="IPR001948">
    <property type="entry name" value="Peptidase_M18"/>
</dbReference>
<evidence type="ECO:0000256" key="4">
    <source>
        <dbReference type="ARBA" id="ARBA00022670"/>
    </source>
</evidence>
<dbReference type="EC" id="3.4.11.-" evidence="10"/>
<dbReference type="SUPFAM" id="SSF101821">
    <property type="entry name" value="Aminopeptidase/glucanase lid domain"/>
    <property type="match status" value="1"/>
</dbReference>
<keyword evidence="6 9" id="KW-0378">Hydrolase</keyword>
<dbReference type="EMBL" id="JAQLXW010000011">
    <property type="protein sequence ID" value="MDB8004168.1"/>
    <property type="molecule type" value="Genomic_DNA"/>
</dbReference>
<dbReference type="NCBIfam" id="NF002600">
    <property type="entry name" value="PRK02256.1"/>
    <property type="match status" value="1"/>
</dbReference>
<sequence>MPTILIAGFIKNKGRQRKMAEKKSQAEQLKEKLFYVKKHATLVMSAQEEKKADKYCEGYKKFLDAGKTEREAAATAVAMAEKAGFKPFDKKAQYKAGDKIYVLNREKAVILAVIGKSDISNGVNLTAAHIDSPRLDLKQNPLYESDELGYFKTHYYGGIKKYQWPTVPMSLHGVIVRADGSKVTVRIGEDEGDPVFVVTDLLPHLAEEQYKRPATKLIKGEELNILVGSRPFRDDKISEKVKLNLLNILFEKYGIVEKDFLSAELECVPAFKAKDVGFDRSLVGAYGQDDRVCAYTAFTAIIDMKAVPEKTAVCVLTDKEETGSDGNTGLRSAYLKFFLYDLAENMGSDGRMVISATRCLSADVNAAYDPTFPDGYERNNCSFVNKGIVVTKYTGARGKSGTSDASAEYVGLIHNMLDKNDVVWQTGELGKVDFGGGGTVAAYIANLNIDTIDVGVPVLSMHAPYELTAKNDVYMAYKAFTAFYKMK</sequence>
<name>A0AAW6D4L2_9FIRM</name>
<reference evidence="11" key="1">
    <citation type="submission" date="2023-01" db="EMBL/GenBank/DDBJ databases">
        <title>Human gut microbiome strain richness.</title>
        <authorList>
            <person name="Chen-Liaw A."/>
        </authorList>
    </citation>
    <scope>NUCLEOTIDE SEQUENCE</scope>
    <source>
        <strain evidence="11">1001283st1_G1_1001283B150217_161031</strain>
    </source>
</reference>
<keyword evidence="5 9" id="KW-0479">Metal-binding</keyword>
<dbReference type="GO" id="GO:0005737">
    <property type="term" value="C:cytoplasm"/>
    <property type="evidence" value="ECO:0007669"/>
    <property type="project" value="UniProtKB-ARBA"/>
</dbReference>
<dbReference type="GO" id="GO:0008237">
    <property type="term" value="F:metallopeptidase activity"/>
    <property type="evidence" value="ECO:0007669"/>
    <property type="project" value="UniProtKB-KW"/>
</dbReference>
<evidence type="ECO:0000256" key="1">
    <source>
        <dbReference type="ARBA" id="ARBA00001947"/>
    </source>
</evidence>
<evidence type="ECO:0000256" key="5">
    <source>
        <dbReference type="ARBA" id="ARBA00022723"/>
    </source>
</evidence>
<evidence type="ECO:0000256" key="2">
    <source>
        <dbReference type="ARBA" id="ARBA00008290"/>
    </source>
</evidence>